<organism evidence="1 2">
    <name type="scientific">Ponticaulis profundi</name>
    <dbReference type="NCBI Taxonomy" id="2665222"/>
    <lineage>
        <taxon>Bacteria</taxon>
        <taxon>Pseudomonadati</taxon>
        <taxon>Pseudomonadota</taxon>
        <taxon>Alphaproteobacteria</taxon>
        <taxon>Hyphomonadales</taxon>
        <taxon>Hyphomonadaceae</taxon>
        <taxon>Ponticaulis</taxon>
    </lineage>
</organism>
<protein>
    <submittedName>
        <fullName evidence="1">GatB/YqeY domain-containing protein</fullName>
    </submittedName>
</protein>
<dbReference type="Gene3D" id="1.10.1510.10">
    <property type="entry name" value="Uncharacterised protein YqeY/AIM41 PF09424, N-terminal domain"/>
    <property type="match status" value="1"/>
</dbReference>
<evidence type="ECO:0000313" key="2">
    <source>
        <dbReference type="Proteomes" id="UP001596303"/>
    </source>
</evidence>
<accession>A0ABW1S6K5</accession>
<dbReference type="SUPFAM" id="SSF89095">
    <property type="entry name" value="GatB/YqeY motif"/>
    <property type="match status" value="1"/>
</dbReference>
<dbReference type="RefSeq" id="WP_377374847.1">
    <property type="nucleotide sequence ID" value="NZ_JBHSSW010000003.1"/>
</dbReference>
<evidence type="ECO:0000313" key="1">
    <source>
        <dbReference type="EMBL" id="MFC6196866.1"/>
    </source>
</evidence>
<proteinExistence type="predicted"/>
<dbReference type="InterPro" id="IPR003789">
    <property type="entry name" value="Asn/Gln_tRNA_amidoTrase-B-like"/>
</dbReference>
<dbReference type="PANTHER" id="PTHR28055">
    <property type="entry name" value="ALTERED INHERITANCE OF MITOCHONDRIA PROTEIN 41, MITOCHONDRIAL"/>
    <property type="match status" value="1"/>
</dbReference>
<dbReference type="Pfam" id="PF09424">
    <property type="entry name" value="YqeY"/>
    <property type="match status" value="1"/>
</dbReference>
<comment type="caution">
    <text evidence="1">The sequence shown here is derived from an EMBL/GenBank/DDBJ whole genome shotgun (WGS) entry which is preliminary data.</text>
</comment>
<dbReference type="PANTHER" id="PTHR28055:SF1">
    <property type="entry name" value="ALTERED INHERITANCE OF MITOCHONDRIA PROTEIN 41, MITOCHONDRIAL"/>
    <property type="match status" value="1"/>
</dbReference>
<gene>
    <name evidence="1" type="ORF">ACFQDM_02185</name>
</gene>
<dbReference type="InterPro" id="IPR019004">
    <property type="entry name" value="YqeY/Aim41"/>
</dbReference>
<dbReference type="Proteomes" id="UP001596303">
    <property type="component" value="Unassembled WGS sequence"/>
</dbReference>
<dbReference type="Gene3D" id="1.10.10.410">
    <property type="match status" value="1"/>
</dbReference>
<dbReference type="InterPro" id="IPR042184">
    <property type="entry name" value="YqeY/Aim41_N"/>
</dbReference>
<dbReference type="InterPro" id="IPR023168">
    <property type="entry name" value="GatB_Yqey_C_2"/>
</dbReference>
<keyword evidence="2" id="KW-1185">Reference proteome</keyword>
<dbReference type="EMBL" id="JBHSSW010000003">
    <property type="protein sequence ID" value="MFC6196866.1"/>
    <property type="molecule type" value="Genomic_DNA"/>
</dbReference>
<name>A0ABW1S6K5_9PROT</name>
<reference evidence="2" key="1">
    <citation type="journal article" date="2019" name="Int. J. Syst. Evol. Microbiol.">
        <title>The Global Catalogue of Microorganisms (GCM) 10K type strain sequencing project: providing services to taxonomists for standard genome sequencing and annotation.</title>
        <authorList>
            <consortium name="The Broad Institute Genomics Platform"/>
            <consortium name="The Broad Institute Genome Sequencing Center for Infectious Disease"/>
            <person name="Wu L."/>
            <person name="Ma J."/>
        </authorList>
    </citation>
    <scope>NUCLEOTIDE SEQUENCE [LARGE SCALE GENOMIC DNA]</scope>
    <source>
        <strain evidence="2">CGMCC-1.15741</strain>
    </source>
</reference>
<sequence>MTATTSLEPRLRARLEADLATAEQAEDASIEASTLRLILCAVHDRDAEARAHDHCSGCDDTVIRDVLELMVRQREDSAARYEDAGRIEMASREQDEAEVIKRYLPKPLEGEALSEAVDNVINDLDAHGLKDLGRCMSELKSRYSDCLDTRKANKLVKKSLVE</sequence>